<dbReference type="Pfam" id="PF22000">
    <property type="entry name" value="DUF6929"/>
    <property type="match status" value="1"/>
</dbReference>
<proteinExistence type="predicted"/>
<protein>
    <recommendedName>
        <fullName evidence="3">DUF3616 domain-containing protein</fullName>
    </recommendedName>
</protein>
<sequence length="302" mass="31705">MSVGGVTTLAVQHERTLWVRGAGDAQARPLCAASGLVLLGQRAFVVADDVLDLASFALDAPSEPGQTWRLFDGTLPEDPAARKAAKPDAESLLHLPPSPEHPHGALLALGSGSRATRFRGARLALGPDGLPHGPAQPQDLHPWFDTWMPKVHEPNVEGAFVQGEELVLLQRRNGHAGTNATVTGPWPPAPGCEPRVTRWDLGLLDGVPLGFTDGCALPDGGWLFSAAAEDTDDAYQDGRCTGSVLGRVGPDGALRGRWTLSVTAKVEGVAVQALASGWRVWMVTDADDPTQAASLLSVVLPG</sequence>
<evidence type="ECO:0008006" key="3">
    <source>
        <dbReference type="Google" id="ProtNLM"/>
    </source>
</evidence>
<comment type="caution">
    <text evidence="1">The sequence shown here is derived from an EMBL/GenBank/DDBJ whole genome shotgun (WGS) entry which is preliminary data.</text>
</comment>
<gene>
    <name evidence="1" type="ORF">EOD73_12560</name>
</gene>
<organism evidence="1 2">
    <name type="scientific">Inhella crocodyli</name>
    <dbReference type="NCBI Taxonomy" id="2499851"/>
    <lineage>
        <taxon>Bacteria</taxon>
        <taxon>Pseudomonadati</taxon>
        <taxon>Pseudomonadota</taxon>
        <taxon>Betaproteobacteria</taxon>
        <taxon>Burkholderiales</taxon>
        <taxon>Sphaerotilaceae</taxon>
        <taxon>Inhella</taxon>
    </lineage>
</organism>
<dbReference type="InterPro" id="IPR053851">
    <property type="entry name" value="DUF6929"/>
</dbReference>
<accession>A0A3S2WPQ8</accession>
<dbReference type="OrthoDB" id="8357313at2"/>
<dbReference type="RefSeq" id="WP_127683348.1">
    <property type="nucleotide sequence ID" value="NZ_SACM01000003.1"/>
</dbReference>
<dbReference type="EMBL" id="SACM01000003">
    <property type="protein sequence ID" value="RVT84945.1"/>
    <property type="molecule type" value="Genomic_DNA"/>
</dbReference>
<name>A0A3S2WPQ8_9BURK</name>
<evidence type="ECO:0000313" key="1">
    <source>
        <dbReference type="EMBL" id="RVT84945.1"/>
    </source>
</evidence>
<dbReference type="AlphaFoldDB" id="A0A3S2WPQ8"/>
<dbReference type="Proteomes" id="UP000288587">
    <property type="component" value="Unassembled WGS sequence"/>
</dbReference>
<evidence type="ECO:0000313" key="2">
    <source>
        <dbReference type="Proteomes" id="UP000288587"/>
    </source>
</evidence>
<keyword evidence="2" id="KW-1185">Reference proteome</keyword>
<reference evidence="1 2" key="1">
    <citation type="submission" date="2019-01" db="EMBL/GenBank/DDBJ databases">
        <authorList>
            <person name="Chen W.-M."/>
        </authorList>
    </citation>
    <scope>NUCLEOTIDE SEQUENCE [LARGE SCALE GENOMIC DNA]</scope>
    <source>
        <strain evidence="1 2">CCP-18</strain>
    </source>
</reference>